<evidence type="ECO:0000313" key="4">
    <source>
        <dbReference type="EMBL" id="MEY2251621.1"/>
    </source>
</evidence>
<dbReference type="PANTHER" id="PTHR46388:SF2">
    <property type="entry name" value="NHL REPEAT-CONTAINING PROTEIN 2"/>
    <property type="match status" value="1"/>
</dbReference>
<protein>
    <submittedName>
        <fullName evidence="4">CARDB domain-containing protein</fullName>
    </submittedName>
</protein>
<accession>A0ABV4B3V2</accession>
<dbReference type="Gene3D" id="2.60.40.10">
    <property type="entry name" value="Immunoglobulins"/>
    <property type="match status" value="2"/>
</dbReference>
<dbReference type="SUPFAM" id="SSF63829">
    <property type="entry name" value="Calcium-dependent phosphotriesterase"/>
    <property type="match status" value="1"/>
</dbReference>
<keyword evidence="5" id="KW-1185">Reference proteome</keyword>
<comment type="caution">
    <text evidence="4">The sequence shown here is derived from an EMBL/GenBank/DDBJ whole genome shotgun (WGS) entry which is preliminary data.</text>
</comment>
<organism evidence="4 5">
    <name type="scientific">Comamonas sediminis</name>
    <dbReference type="NCBI Taxonomy" id="1783360"/>
    <lineage>
        <taxon>Bacteria</taxon>
        <taxon>Pseudomonadati</taxon>
        <taxon>Pseudomonadota</taxon>
        <taxon>Betaproteobacteria</taxon>
        <taxon>Burkholderiales</taxon>
        <taxon>Comamonadaceae</taxon>
        <taxon>Comamonas</taxon>
    </lineage>
</organism>
<keyword evidence="1" id="KW-0732">Signal</keyword>
<evidence type="ECO:0000313" key="5">
    <source>
        <dbReference type="Proteomes" id="UP001562178"/>
    </source>
</evidence>
<dbReference type="InterPro" id="IPR011635">
    <property type="entry name" value="CARDB"/>
</dbReference>
<dbReference type="Proteomes" id="UP001562178">
    <property type="component" value="Unassembled WGS sequence"/>
</dbReference>
<reference evidence="4 5" key="1">
    <citation type="journal article" date="2016" name="Int. J. Syst. Evol. Microbiol.">
        <title>Description of Comamonas sediminis sp. nov., isolated from lagoon sediments.</title>
        <authorList>
            <person name="Subhash Y."/>
            <person name="Bang J.J."/>
            <person name="You T.H."/>
            <person name="Lee S.S."/>
        </authorList>
    </citation>
    <scope>NUCLEOTIDE SEQUENCE [LARGE SCALE GENOMIC DNA]</scope>
    <source>
        <strain evidence="4 5">JCM 31169</strain>
    </source>
</reference>
<dbReference type="Pfam" id="PF25021">
    <property type="entry name" value="TEN_NHL"/>
    <property type="match status" value="1"/>
</dbReference>
<dbReference type="Pfam" id="PF07705">
    <property type="entry name" value="CARDB"/>
    <property type="match status" value="2"/>
</dbReference>
<feature type="domain" description="CARDB" evidence="2">
    <location>
        <begin position="345"/>
        <end position="429"/>
    </location>
</feature>
<dbReference type="PANTHER" id="PTHR46388">
    <property type="entry name" value="NHL REPEAT-CONTAINING PROTEIN 2"/>
    <property type="match status" value="1"/>
</dbReference>
<dbReference type="InterPro" id="IPR056822">
    <property type="entry name" value="TEN_NHL"/>
</dbReference>
<evidence type="ECO:0000259" key="3">
    <source>
        <dbReference type="Pfam" id="PF25021"/>
    </source>
</evidence>
<dbReference type="InterPro" id="IPR011042">
    <property type="entry name" value="6-blade_b-propeller_TolB-like"/>
</dbReference>
<sequence length="600" mass="58518">MWFKRFIGSSFAGRSLVITGLLALTGIAQAQTISTVAGTGTTSTGLSNCSSGPATQVNLEYGGNDIAVDSQGNLYIAESHVICKVDTNGSITTFAGNGAAGNSGDGGLATSASFSEITGLAFDNAGNLYVGSMAGGIRKIDASGTVTLFSDLNGRSPFGIAVDSSGKLYTSLAFQHLVVKVDGGGAITTVAGVGSAGYSGDGGAATSAALNFPTGLAFDAAGHLHMADVQNRVVRKIDAGGIISSVPGANFSNDMGTSRYSSGLAFDRVGNLYISNGQDNNVLKVDANGVNTAVAGTGAAGYSGDGGPATNAQLRGASAVAFNSAGALFISDAYNRVVRKVVFSDLVMAVALPGSTAVGMPYSGTVTITNNGSGPADAAASVSITGLPNGITLGSCNVAHLAAGASVTCSVNGTATTAGSFAVTAAATDTADLDPRNNSATATIAVGAFPDLAVSTNLPAGTVGTTYSGSITITNGGTAPASASAAASVTGLPAGLVLGACNIANLAVGGSVTCAITGTPTAAGSFAATAAVTDSTDSNTANNTAPATLTIVGGVPVNAVATPVPMLGQWGSILLVLLMLMAGGWRARRPAQRVPVPPAS</sequence>
<evidence type="ECO:0000256" key="1">
    <source>
        <dbReference type="SAM" id="SignalP"/>
    </source>
</evidence>
<proteinExistence type="predicted"/>
<dbReference type="RefSeq" id="WP_369460042.1">
    <property type="nucleotide sequence ID" value="NZ_JBGBDC010000004.1"/>
</dbReference>
<dbReference type="InterPro" id="IPR013783">
    <property type="entry name" value="Ig-like_fold"/>
</dbReference>
<evidence type="ECO:0000259" key="2">
    <source>
        <dbReference type="Pfam" id="PF07705"/>
    </source>
</evidence>
<gene>
    <name evidence="4" type="ORF">AB7A72_11465</name>
</gene>
<feature type="signal peptide" evidence="1">
    <location>
        <begin position="1"/>
        <end position="30"/>
    </location>
</feature>
<feature type="chain" id="PRO_5045139696" evidence="1">
    <location>
        <begin position="31"/>
        <end position="600"/>
    </location>
</feature>
<dbReference type="EMBL" id="JBGBDC010000004">
    <property type="protein sequence ID" value="MEY2251621.1"/>
    <property type="molecule type" value="Genomic_DNA"/>
</dbReference>
<name>A0ABV4B3V2_9BURK</name>
<feature type="domain" description="CARDB" evidence="2">
    <location>
        <begin position="450"/>
        <end position="543"/>
    </location>
</feature>
<feature type="domain" description="Teneurin NHL" evidence="3">
    <location>
        <begin position="199"/>
        <end position="250"/>
    </location>
</feature>
<dbReference type="Gene3D" id="2.120.10.30">
    <property type="entry name" value="TolB, C-terminal domain"/>
    <property type="match status" value="3"/>
</dbReference>